<evidence type="ECO:0000313" key="3">
    <source>
        <dbReference type="Proteomes" id="UP001056201"/>
    </source>
</evidence>
<dbReference type="InterPro" id="IPR015946">
    <property type="entry name" value="KH_dom-like_a/b"/>
</dbReference>
<feature type="region of interest" description="Disordered" evidence="1">
    <location>
        <begin position="1"/>
        <end position="23"/>
    </location>
</feature>
<dbReference type="Proteomes" id="UP001056201">
    <property type="component" value="Chromosome 2"/>
</dbReference>
<dbReference type="RefSeq" id="WP_250198006.1">
    <property type="nucleotide sequence ID" value="NZ_CP097636.1"/>
</dbReference>
<keyword evidence="3" id="KW-1185">Reference proteome</keyword>
<sequence length="154" mass="16424">MSEKTASVHWEGRGQKGQGRISTQTGALNNYPYGFSSRFEDDRRGTNPEEIVAAAHAACFTMAFSFACDKAGFATDTVDTRANVRLVKEGDGFKIDRIALQLTAQVPGIDEAKFQEIAAAAKRDCPLSKALASVPEITLQATLVQGGGAEGQAR</sequence>
<dbReference type="InterPro" id="IPR019904">
    <property type="entry name" value="Peroxiredoxin_OsmC"/>
</dbReference>
<organism evidence="2 3">
    <name type="scientific">Aquincola tertiaricarbonis</name>
    <dbReference type="NCBI Taxonomy" id="391953"/>
    <lineage>
        <taxon>Bacteria</taxon>
        <taxon>Pseudomonadati</taxon>
        <taxon>Pseudomonadota</taxon>
        <taxon>Betaproteobacteria</taxon>
        <taxon>Burkholderiales</taxon>
        <taxon>Sphaerotilaceae</taxon>
        <taxon>Aquincola</taxon>
    </lineage>
</organism>
<name>A0ABY4SDH3_AQUTE</name>
<dbReference type="EMBL" id="CP097636">
    <property type="protein sequence ID" value="URI09783.1"/>
    <property type="molecule type" value="Genomic_DNA"/>
</dbReference>
<reference evidence="2" key="1">
    <citation type="submission" date="2022-05" db="EMBL/GenBank/DDBJ databases">
        <title>An RpoN-dependent PEP-CTERM gene is involved in floc formation of an Aquincola tertiaricarbonis strain.</title>
        <authorList>
            <person name="Qiu D."/>
            <person name="Xia M."/>
        </authorList>
    </citation>
    <scope>NUCLEOTIDE SEQUENCE</scope>
    <source>
        <strain evidence="2">RN12</strain>
    </source>
</reference>
<proteinExistence type="predicted"/>
<dbReference type="SUPFAM" id="SSF82784">
    <property type="entry name" value="OsmC-like"/>
    <property type="match status" value="1"/>
</dbReference>
<accession>A0ABY4SDH3</accession>
<dbReference type="InterPro" id="IPR036102">
    <property type="entry name" value="OsmC/Ohrsf"/>
</dbReference>
<dbReference type="NCBIfam" id="TIGR03562">
    <property type="entry name" value="osmo_induc_OsmC"/>
    <property type="match status" value="1"/>
</dbReference>
<dbReference type="PANTHER" id="PTHR42830:SF1">
    <property type="entry name" value="OSMOTICALLY INDUCIBLE FAMILY PROTEIN"/>
    <property type="match status" value="1"/>
</dbReference>
<protein>
    <submittedName>
        <fullName evidence="2">OsmC family protein</fullName>
    </submittedName>
</protein>
<evidence type="ECO:0000256" key="1">
    <source>
        <dbReference type="SAM" id="MobiDB-lite"/>
    </source>
</evidence>
<dbReference type="Pfam" id="PF02566">
    <property type="entry name" value="OsmC"/>
    <property type="match status" value="1"/>
</dbReference>
<dbReference type="InterPro" id="IPR052707">
    <property type="entry name" value="OsmC_Ohr_Peroxiredoxin"/>
</dbReference>
<dbReference type="PANTHER" id="PTHR42830">
    <property type="entry name" value="OSMOTICALLY INDUCIBLE FAMILY PROTEIN"/>
    <property type="match status" value="1"/>
</dbReference>
<evidence type="ECO:0000313" key="2">
    <source>
        <dbReference type="EMBL" id="URI09783.1"/>
    </source>
</evidence>
<dbReference type="InterPro" id="IPR003718">
    <property type="entry name" value="OsmC/Ohr_fam"/>
</dbReference>
<gene>
    <name evidence="2" type="ORF">MW290_30010</name>
</gene>
<dbReference type="Gene3D" id="3.30.300.20">
    <property type="match status" value="1"/>
</dbReference>